<dbReference type="Pfam" id="PF01637">
    <property type="entry name" value="ATPase_2"/>
    <property type="match status" value="1"/>
</dbReference>
<dbReference type="EMBL" id="SGVY01000046">
    <property type="protein sequence ID" value="TFH76385.1"/>
    <property type="molecule type" value="Genomic_DNA"/>
</dbReference>
<reference evidence="2 3" key="1">
    <citation type="submission" date="2019-02" db="EMBL/GenBank/DDBJ databases">
        <title>Draft Genome Sequence of the Prevotella sp. BCRC 81118, Isolated from Human Feces.</title>
        <authorList>
            <person name="Huang C.-H."/>
        </authorList>
    </citation>
    <scope>NUCLEOTIDE SEQUENCE [LARGE SCALE GENOMIC DNA]</scope>
    <source>
        <strain evidence="2 3">BCRC 81118</strain>
    </source>
</reference>
<dbReference type="InterPro" id="IPR011579">
    <property type="entry name" value="ATPase_dom"/>
</dbReference>
<proteinExistence type="predicted"/>
<dbReference type="GO" id="GO:0005524">
    <property type="term" value="F:ATP binding"/>
    <property type="evidence" value="ECO:0007669"/>
    <property type="project" value="UniProtKB-KW"/>
</dbReference>
<keyword evidence="3" id="KW-1185">Reference proteome</keyword>
<accession>A0A4Y8V5K1</accession>
<sequence length="478" mass="54655">MIVGRKEEIAELEKLYHSDRPEFVAIYGRRRVGKTFLIKQALKGRITFQHTGVSPVDQDNEKSRMKTQLESFYYALLNQGLEGYKAPKTWMEAFFLLEQLLQNLDNGERQVVFIDELPWMDTPRSGFLPAFENFWNGWCSGRDNIMLIVCGSATSWILSNLSKNKGGLYGRLTAEIKLAPFTLKECAMYFEHANIRMSQYDILQSYMVFGGIPYYISYFQKGLSFEQNTDKILFGNKPRLKDEFNRLFAAIFNNPEDSKKVVRLLATRHSGFTREEISKATGLPLGGGLSKTLAALVESDFITCYSPYGMPKSTICYKLIDNFCLFWLKYVEENSKDAGFISDNMTSDILKAWHGVAFEEVCWQHIQQIKRALEIGGVKSSLSAWNVRGDENQDGTQIDLLIIRNDNVVNLCEMKFASSPYTISKEEEIRLRHRIEALKATLSPKQTIHLTMITTYGVAYGKHSGIVQKEVTMDSLFE</sequence>
<comment type="caution">
    <text evidence="2">The sequence shown here is derived from an EMBL/GenBank/DDBJ whole genome shotgun (WGS) entry which is preliminary data.</text>
</comment>
<protein>
    <submittedName>
        <fullName evidence="2">ATP-binding protein</fullName>
    </submittedName>
</protein>
<dbReference type="RefSeq" id="WP_134844222.1">
    <property type="nucleotide sequence ID" value="NZ_SGVY01000046.1"/>
</dbReference>
<evidence type="ECO:0000259" key="1">
    <source>
        <dbReference type="Pfam" id="PF01637"/>
    </source>
</evidence>
<dbReference type="AlphaFoldDB" id="A0A4Y8V5K1"/>
<dbReference type="Gene3D" id="3.40.50.300">
    <property type="entry name" value="P-loop containing nucleotide triphosphate hydrolases"/>
    <property type="match status" value="1"/>
</dbReference>
<dbReference type="PANTHER" id="PTHR34704:SF1">
    <property type="entry name" value="ATPASE"/>
    <property type="match status" value="1"/>
</dbReference>
<name>A0A4Y8V5K1_9BACT</name>
<gene>
    <name evidence="2" type="ORF">EXN75_13630</name>
</gene>
<feature type="domain" description="ATPase" evidence="1">
    <location>
        <begin position="3"/>
        <end position="218"/>
    </location>
</feature>
<dbReference type="SUPFAM" id="SSF52540">
    <property type="entry name" value="P-loop containing nucleoside triphosphate hydrolases"/>
    <property type="match status" value="1"/>
</dbReference>
<keyword evidence="2" id="KW-0547">Nucleotide-binding</keyword>
<dbReference type="OrthoDB" id="9813134at2"/>
<dbReference type="PANTHER" id="PTHR34704">
    <property type="entry name" value="ATPASE"/>
    <property type="match status" value="1"/>
</dbReference>
<dbReference type="GeneID" id="302996308"/>
<dbReference type="Proteomes" id="UP000297872">
    <property type="component" value="Unassembled WGS sequence"/>
</dbReference>
<evidence type="ECO:0000313" key="3">
    <source>
        <dbReference type="Proteomes" id="UP000297872"/>
    </source>
</evidence>
<organism evidence="2 3">
    <name type="scientific">Segatella hominis</name>
    <dbReference type="NCBI Taxonomy" id="2518605"/>
    <lineage>
        <taxon>Bacteria</taxon>
        <taxon>Pseudomonadati</taxon>
        <taxon>Bacteroidota</taxon>
        <taxon>Bacteroidia</taxon>
        <taxon>Bacteroidales</taxon>
        <taxon>Prevotellaceae</taxon>
        <taxon>Segatella</taxon>
    </lineage>
</organism>
<evidence type="ECO:0000313" key="2">
    <source>
        <dbReference type="EMBL" id="TFH76385.1"/>
    </source>
</evidence>
<keyword evidence="2" id="KW-0067">ATP-binding</keyword>
<dbReference type="InterPro" id="IPR027417">
    <property type="entry name" value="P-loop_NTPase"/>
</dbReference>